<sequence>MKAFGKASATFCVDPLAVAPGTNRIDFDQTFLPAIRPIPCPPRSPTDIVRRLRLPPRPLQVRGGPPTPFPPPARSHRHPSPEMPACNATLLLPP</sequence>
<evidence type="ECO:0000313" key="2">
    <source>
        <dbReference type="EMBL" id="GAA3931161.1"/>
    </source>
</evidence>
<proteinExistence type="predicted"/>
<organism evidence="2 3">
    <name type="scientific">Luteimonas lutimaris</name>
    <dbReference type="NCBI Taxonomy" id="698645"/>
    <lineage>
        <taxon>Bacteria</taxon>
        <taxon>Pseudomonadati</taxon>
        <taxon>Pseudomonadota</taxon>
        <taxon>Gammaproteobacteria</taxon>
        <taxon>Lysobacterales</taxon>
        <taxon>Lysobacteraceae</taxon>
        <taxon>Luteimonas</taxon>
    </lineage>
</organism>
<feature type="region of interest" description="Disordered" evidence="1">
    <location>
        <begin position="56"/>
        <end position="94"/>
    </location>
</feature>
<keyword evidence="3" id="KW-1185">Reference proteome</keyword>
<comment type="caution">
    <text evidence="2">The sequence shown here is derived from an EMBL/GenBank/DDBJ whole genome shotgun (WGS) entry which is preliminary data.</text>
</comment>
<protein>
    <submittedName>
        <fullName evidence="2">Uncharacterized protein</fullName>
    </submittedName>
</protein>
<evidence type="ECO:0000256" key="1">
    <source>
        <dbReference type="SAM" id="MobiDB-lite"/>
    </source>
</evidence>
<dbReference type="Proteomes" id="UP001501727">
    <property type="component" value="Unassembled WGS sequence"/>
</dbReference>
<reference evidence="3" key="1">
    <citation type="journal article" date="2019" name="Int. J. Syst. Evol. Microbiol.">
        <title>The Global Catalogue of Microorganisms (GCM) 10K type strain sequencing project: providing services to taxonomists for standard genome sequencing and annotation.</title>
        <authorList>
            <consortium name="The Broad Institute Genomics Platform"/>
            <consortium name="The Broad Institute Genome Sequencing Center for Infectious Disease"/>
            <person name="Wu L."/>
            <person name="Ma J."/>
        </authorList>
    </citation>
    <scope>NUCLEOTIDE SEQUENCE [LARGE SCALE GENOMIC DNA]</scope>
    <source>
        <strain evidence="3">JCM 16916</strain>
    </source>
</reference>
<dbReference type="EMBL" id="BAAAZU010000029">
    <property type="protein sequence ID" value="GAA3931161.1"/>
    <property type="molecule type" value="Genomic_DNA"/>
</dbReference>
<name>A0ABP7MVJ3_9GAMM</name>
<accession>A0ABP7MVJ3</accession>
<evidence type="ECO:0000313" key="3">
    <source>
        <dbReference type="Proteomes" id="UP001501727"/>
    </source>
</evidence>
<gene>
    <name evidence="2" type="ORF">GCM10022229_25910</name>
</gene>